<organism evidence="2 3">
    <name type="scientific">Malonomonas rubra DSM 5091</name>
    <dbReference type="NCBI Taxonomy" id="1122189"/>
    <lineage>
        <taxon>Bacteria</taxon>
        <taxon>Pseudomonadati</taxon>
        <taxon>Thermodesulfobacteriota</taxon>
        <taxon>Desulfuromonadia</taxon>
        <taxon>Desulfuromonadales</taxon>
        <taxon>Geopsychrobacteraceae</taxon>
        <taxon>Malonomonas</taxon>
    </lineage>
</organism>
<evidence type="ECO:0008006" key="4">
    <source>
        <dbReference type="Google" id="ProtNLM"/>
    </source>
</evidence>
<name>A0A1M6L560_MALRU</name>
<sequence length="438" mass="49673">MFLKRESARFFAGLLLVCCSLLQSAPGLAEDYSFDLDEFEKKSFTWGGYAELKGEHNGLNRHGAFGLLGLYDTPRSDLDRLTSTIQLNGNLNKAMVDFNWQLQAFTQQDQLESDKELNVFSAYASIKPSPSVTIEVGKKTFKWGKGYAWSPVGFIDRPKDPNNPEEALEGYIGAGVDLIKSYPGTLQTLAFTGVLLPVWEDVNDDFGEKNNINFAAKLYLLYRDTDIDFIFFTGDSRSTRFGVDISKNLATNFEIHAELAHIPGQKIKRLNNLGSLSTYEESVTSYLLGLRYLTENDITTILEYYHNDAGYSENQMDQFYQLVSDAHSSFSGTGDDSLLRQAARVSKSGYARPQAGRNYLYLRVTQKEPFDLLYFTPGVTAILNLDDSSYSLSPEAVYTGFTNWEMRLRYSRLDGGRFTEYGEKVNEDKLELRIRYYF</sequence>
<feature type="chain" id="PRO_5012455025" description="Porin" evidence="1">
    <location>
        <begin position="30"/>
        <end position="438"/>
    </location>
</feature>
<dbReference type="STRING" id="1122189.SAMN02745165_02870"/>
<keyword evidence="3" id="KW-1185">Reference proteome</keyword>
<feature type="signal peptide" evidence="1">
    <location>
        <begin position="1"/>
        <end position="29"/>
    </location>
</feature>
<evidence type="ECO:0000256" key="1">
    <source>
        <dbReference type="SAM" id="SignalP"/>
    </source>
</evidence>
<dbReference type="Proteomes" id="UP000184171">
    <property type="component" value="Unassembled WGS sequence"/>
</dbReference>
<protein>
    <recommendedName>
        <fullName evidence="4">Porin</fullName>
    </recommendedName>
</protein>
<evidence type="ECO:0000313" key="2">
    <source>
        <dbReference type="EMBL" id="SHJ66264.1"/>
    </source>
</evidence>
<dbReference type="AlphaFoldDB" id="A0A1M6L560"/>
<dbReference type="OrthoDB" id="5289878at2"/>
<keyword evidence="1" id="KW-0732">Signal</keyword>
<accession>A0A1M6L560</accession>
<evidence type="ECO:0000313" key="3">
    <source>
        <dbReference type="Proteomes" id="UP000184171"/>
    </source>
</evidence>
<dbReference type="RefSeq" id="WP_072909433.1">
    <property type="nucleotide sequence ID" value="NZ_FQZT01000012.1"/>
</dbReference>
<gene>
    <name evidence="2" type="ORF">SAMN02745165_02870</name>
</gene>
<reference evidence="2 3" key="1">
    <citation type="submission" date="2016-11" db="EMBL/GenBank/DDBJ databases">
        <authorList>
            <person name="Jaros S."/>
            <person name="Januszkiewicz K."/>
            <person name="Wedrychowicz H."/>
        </authorList>
    </citation>
    <scope>NUCLEOTIDE SEQUENCE [LARGE SCALE GENOMIC DNA]</scope>
    <source>
        <strain evidence="2 3">DSM 5091</strain>
    </source>
</reference>
<proteinExistence type="predicted"/>
<dbReference type="EMBL" id="FQZT01000012">
    <property type="protein sequence ID" value="SHJ66264.1"/>
    <property type="molecule type" value="Genomic_DNA"/>
</dbReference>